<dbReference type="Pfam" id="PF02567">
    <property type="entry name" value="PhzC-PhzF"/>
    <property type="match status" value="1"/>
</dbReference>
<evidence type="ECO:0000313" key="3">
    <source>
        <dbReference type="EMBL" id="UXD88384.1"/>
    </source>
</evidence>
<dbReference type="Proteomes" id="UP001065322">
    <property type="component" value="Chromosome"/>
</dbReference>
<proteinExistence type="inferred from homology"/>
<gene>
    <name evidence="3" type="ORF">HUF19_13525</name>
</gene>
<dbReference type="Gene3D" id="3.10.310.10">
    <property type="entry name" value="Diaminopimelate Epimerase, Chain A, domain 1"/>
    <property type="match status" value="2"/>
</dbReference>
<evidence type="ECO:0000256" key="1">
    <source>
        <dbReference type="ARBA" id="ARBA00008270"/>
    </source>
</evidence>
<sequence length="280" mass="31447">MRYPVYKIDAFIRQSVNGFSGNPAAIVPLREWLSEEQMQAIAAENNLSETAFFVKSSEGIYHIRWFTPTTEVDLCGHATLAAAWVIRNELQDLREIIPFSTQEAGNLTVRALRSNDHETPLLQLDFPARPGQMINNPLLQQQLEQALGQKVVAICNARDMLVELENEQALHDCQPNLTLLSQLDTFAVMVTARSDSESYDFVSRFFAPRQGLDEDPVTGSSFCTLTPYWSDRLSKTRLRGWQCSARGGDAILQLEHDRVLIAGRCFAYMKGEFSLPGDSA</sequence>
<accession>A0ABY6ABH4</accession>
<evidence type="ECO:0000313" key="4">
    <source>
        <dbReference type="Proteomes" id="UP001065322"/>
    </source>
</evidence>
<protein>
    <submittedName>
        <fullName evidence="3">PhzF family phenazine biosynthesis protein</fullName>
    </submittedName>
</protein>
<dbReference type="InterPro" id="IPR003719">
    <property type="entry name" value="Phenazine_PhzF-like"/>
</dbReference>
<dbReference type="RefSeq" id="WP_260997118.1">
    <property type="nucleotide sequence ID" value="NZ_CP054475.1"/>
</dbReference>
<dbReference type="PANTHER" id="PTHR13774:SF17">
    <property type="entry name" value="PHENAZINE BIOSYNTHESIS-LIKE DOMAIN-CONTAINING PROTEIN"/>
    <property type="match status" value="1"/>
</dbReference>
<dbReference type="EMBL" id="CP054475">
    <property type="protein sequence ID" value="UXD88384.1"/>
    <property type="molecule type" value="Genomic_DNA"/>
</dbReference>
<dbReference type="SUPFAM" id="SSF54506">
    <property type="entry name" value="Diaminopimelate epimerase-like"/>
    <property type="match status" value="1"/>
</dbReference>
<keyword evidence="2" id="KW-0413">Isomerase</keyword>
<dbReference type="PIRSF" id="PIRSF016184">
    <property type="entry name" value="PhzC_PhzF"/>
    <property type="match status" value="1"/>
</dbReference>
<keyword evidence="4" id="KW-1185">Reference proteome</keyword>
<dbReference type="NCBIfam" id="TIGR00654">
    <property type="entry name" value="PhzF_family"/>
    <property type="match status" value="1"/>
</dbReference>
<evidence type="ECO:0000256" key="2">
    <source>
        <dbReference type="ARBA" id="ARBA00023235"/>
    </source>
</evidence>
<dbReference type="PANTHER" id="PTHR13774">
    <property type="entry name" value="PHENAZINE BIOSYNTHESIS PROTEIN"/>
    <property type="match status" value="1"/>
</dbReference>
<comment type="similarity">
    <text evidence="1">Belongs to the PhzF family.</text>
</comment>
<name>A0ABY6ABH4_9GAMM</name>
<organism evidence="3 4">
    <name type="scientific">Thalassolituus hydrocarboniclasticus</name>
    <dbReference type="NCBI Taxonomy" id="2742796"/>
    <lineage>
        <taxon>Bacteria</taxon>
        <taxon>Pseudomonadati</taxon>
        <taxon>Pseudomonadota</taxon>
        <taxon>Gammaproteobacteria</taxon>
        <taxon>Oceanospirillales</taxon>
        <taxon>Oceanospirillaceae</taxon>
        <taxon>Thalassolituus</taxon>
    </lineage>
</organism>
<reference evidence="4" key="1">
    <citation type="submission" date="2020-06" db="EMBL/GenBank/DDBJ databases">
        <title>Thalassolituus marinus alknpb1M-1, a hydrocarbon-degrading bacterium isolated from the deep-sea overlying water using an in-situ strategy from the South China Sea basin.</title>
        <authorList>
            <person name="Dong C."/>
            <person name="Chen Y."/>
            <person name="Shao Z."/>
        </authorList>
    </citation>
    <scope>NUCLEOTIDE SEQUENCE [LARGE SCALE GENOMIC DNA]</scope>
    <source>
        <strain evidence="4">alknpb1M-1</strain>
    </source>
</reference>